<evidence type="ECO:0000256" key="4">
    <source>
        <dbReference type="ARBA" id="ARBA00022989"/>
    </source>
</evidence>
<dbReference type="Gene3D" id="3.60.15.10">
    <property type="entry name" value="Ribonuclease Z/Hydroxyacylglutathione hydrolase-like"/>
    <property type="match status" value="1"/>
</dbReference>
<dbReference type="InterPro" id="IPR004477">
    <property type="entry name" value="ComEC_N"/>
</dbReference>
<dbReference type="InterPro" id="IPR025405">
    <property type="entry name" value="DUF4131"/>
</dbReference>
<dbReference type="CDD" id="cd07731">
    <property type="entry name" value="ComA-like_MBL-fold"/>
    <property type="match status" value="1"/>
</dbReference>
<feature type="transmembrane region" description="Helical" evidence="6">
    <location>
        <begin position="45"/>
        <end position="63"/>
    </location>
</feature>
<dbReference type="SMART" id="SM00849">
    <property type="entry name" value="Lactamase_B"/>
    <property type="match status" value="1"/>
</dbReference>
<accession>A0AAU7NZY3</accession>
<feature type="transmembrane region" description="Helical" evidence="6">
    <location>
        <begin position="392"/>
        <end position="414"/>
    </location>
</feature>
<protein>
    <submittedName>
        <fullName evidence="8">DNA internalization-related competence protein ComEC/Rec2</fullName>
    </submittedName>
</protein>
<gene>
    <name evidence="8" type="ORF">Q9L42_010330</name>
</gene>
<proteinExistence type="predicted"/>
<feature type="transmembrane region" description="Helical" evidence="6">
    <location>
        <begin position="266"/>
        <end position="284"/>
    </location>
</feature>
<reference evidence="8 9" key="1">
    <citation type="journal article" date="2024" name="Microbiology">
        <title>Methylomarinum rosea sp. nov., a novel halophilic methanotrophic bacterium from the hypersaline Lake Elton.</title>
        <authorList>
            <person name="Suleimanov R.Z."/>
            <person name="Oshkin I.Y."/>
            <person name="Danilova O.V."/>
            <person name="Suzina N.E."/>
            <person name="Dedysh S.N."/>
        </authorList>
    </citation>
    <scope>NUCLEOTIDE SEQUENCE [LARGE SCALE GENOMIC DNA]</scope>
    <source>
        <strain evidence="8 9">Ch1-1</strain>
    </source>
</reference>
<evidence type="ECO:0000313" key="8">
    <source>
        <dbReference type="EMBL" id="XBS22499.1"/>
    </source>
</evidence>
<dbReference type="InterPro" id="IPR004797">
    <property type="entry name" value="Competence_ComEC/Rec2"/>
</dbReference>
<dbReference type="GO" id="GO:0030420">
    <property type="term" value="P:establishment of competence for transformation"/>
    <property type="evidence" value="ECO:0007669"/>
    <property type="project" value="InterPro"/>
</dbReference>
<dbReference type="Pfam" id="PF00753">
    <property type="entry name" value="Lactamase_B"/>
    <property type="match status" value="1"/>
</dbReference>
<keyword evidence="2" id="KW-1003">Cell membrane</keyword>
<evidence type="ECO:0000259" key="7">
    <source>
        <dbReference type="SMART" id="SM00849"/>
    </source>
</evidence>
<evidence type="ECO:0000256" key="2">
    <source>
        <dbReference type="ARBA" id="ARBA00022475"/>
    </source>
</evidence>
<feature type="transmembrane region" description="Helical" evidence="6">
    <location>
        <begin position="454"/>
        <end position="471"/>
    </location>
</feature>
<keyword evidence="4 6" id="KW-1133">Transmembrane helix</keyword>
<keyword evidence="5 6" id="KW-0472">Membrane</keyword>
<dbReference type="RefSeq" id="WP_349432724.1">
    <property type="nucleotide sequence ID" value="NZ_CP157743.1"/>
</dbReference>
<evidence type="ECO:0000256" key="1">
    <source>
        <dbReference type="ARBA" id="ARBA00004651"/>
    </source>
</evidence>
<dbReference type="InterPro" id="IPR035681">
    <property type="entry name" value="ComA-like_MBL"/>
</dbReference>
<feature type="domain" description="Metallo-beta-lactamase" evidence="7">
    <location>
        <begin position="510"/>
        <end position="698"/>
    </location>
</feature>
<keyword evidence="3 6" id="KW-0812">Transmembrane</keyword>
<dbReference type="Proteomes" id="UP001225378">
    <property type="component" value="Chromosome"/>
</dbReference>
<dbReference type="SUPFAM" id="SSF56281">
    <property type="entry name" value="Metallo-hydrolase/oxidoreductase"/>
    <property type="match status" value="1"/>
</dbReference>
<keyword evidence="9" id="KW-1185">Reference proteome</keyword>
<sequence length="753" mass="83973">MIRPVMFFLAGVLSLQQLAVLPNGYGVAQLLLLLAFFVWRGCGRLIFFTSGVLWALCVAMLVIDDRLDEQWQGREVVVRGYIAGLPVAEGKRTKFDFIVAEPHYLPRKIRLNWYFPEREIRAGQGWRLTVKLKKPRSTYNPGAFDYERWLFSHRIGAVGYVRKQPAPVLLEQKSPGAGISVWRQDIAERLRQLLADGRHLGLIKALTIGDRSAIKQAEWAVFRKTGTVHLIAISGLHIGLVASLVYVLALRLWAYSGVLALSPQKVAVAAALTVAFCYAALAGFSLPTRRALLMLTVAMLAIYWQRHVKPLHAFALALFTVVLLDPLAVLSASFWLSFGAVLLILYTLSARLGRVGYWRALLKIHWVSAIGLAPLIMYYFQQVSLVAPLANLLAVPAVSLAIVPLALVAVAMLFIQPFLAEALLHLVEWMLHALWLFLSACAELPYAALTTTQPPLYALLLAFLGVLLLLAPRGIPGRYLGALLCLPIIFVEVDRPAEGESRITLLNVGQGLAAVVETHHHVLVFDSGAKYSERFDMGNAVVLPYLRYRGVSEVDTLLISHGDNDHIGGAESILAQMPVAEIISSVALFNARRHGRSCQRGQGWEWDGVRFTMLAPPQQGYFQDDNDNSCVLKVSTANHSFLLTGDIEWPAEQWLVGQYGRILNSDVLISPHHGSRTSSSLKFLQLVDPEVALIPAGYRNRFGFPHRQVLQRYHQQQIIWLNSFEEGAIIIDTNSETVSIVSSREKFRRYWMK</sequence>
<evidence type="ECO:0000313" key="9">
    <source>
        <dbReference type="Proteomes" id="UP001225378"/>
    </source>
</evidence>
<evidence type="ECO:0000256" key="3">
    <source>
        <dbReference type="ARBA" id="ARBA00022692"/>
    </source>
</evidence>
<comment type="subcellular location">
    <subcellularLocation>
        <location evidence="1">Cell membrane</location>
        <topology evidence="1">Multi-pass membrane protein</topology>
    </subcellularLocation>
</comment>
<feature type="transmembrane region" description="Helical" evidence="6">
    <location>
        <begin position="327"/>
        <end position="348"/>
    </location>
</feature>
<feature type="transmembrane region" description="Helical" evidence="6">
    <location>
        <begin position="230"/>
        <end position="254"/>
    </location>
</feature>
<feature type="transmembrane region" description="Helical" evidence="6">
    <location>
        <begin position="426"/>
        <end position="448"/>
    </location>
</feature>
<dbReference type="NCBIfam" id="TIGR00361">
    <property type="entry name" value="ComEC_Rec2"/>
    <property type="match status" value="1"/>
</dbReference>
<dbReference type="EMBL" id="CP157743">
    <property type="protein sequence ID" value="XBS22499.1"/>
    <property type="molecule type" value="Genomic_DNA"/>
</dbReference>
<dbReference type="PANTHER" id="PTHR30619">
    <property type="entry name" value="DNA INTERNALIZATION/COMPETENCE PROTEIN COMEC/REC2"/>
    <property type="match status" value="1"/>
</dbReference>
<evidence type="ECO:0000256" key="5">
    <source>
        <dbReference type="ARBA" id="ARBA00023136"/>
    </source>
</evidence>
<dbReference type="AlphaFoldDB" id="A0AAU7NZY3"/>
<organism evidence="8 9">
    <name type="scientific">Methylomarinum roseum</name>
    <dbReference type="NCBI Taxonomy" id="3067653"/>
    <lineage>
        <taxon>Bacteria</taxon>
        <taxon>Pseudomonadati</taxon>
        <taxon>Pseudomonadota</taxon>
        <taxon>Gammaproteobacteria</taxon>
        <taxon>Methylococcales</taxon>
        <taxon>Methylococcaceae</taxon>
        <taxon>Methylomarinum</taxon>
    </lineage>
</organism>
<name>A0AAU7NZY3_9GAMM</name>
<dbReference type="NCBIfam" id="TIGR00360">
    <property type="entry name" value="ComEC_N-term"/>
    <property type="match status" value="1"/>
</dbReference>
<dbReference type="Pfam" id="PF03772">
    <property type="entry name" value="Competence"/>
    <property type="match status" value="1"/>
</dbReference>
<dbReference type="PANTHER" id="PTHR30619:SF1">
    <property type="entry name" value="RECOMBINATION PROTEIN 2"/>
    <property type="match status" value="1"/>
</dbReference>
<dbReference type="InterPro" id="IPR036866">
    <property type="entry name" value="RibonucZ/Hydroxyglut_hydro"/>
</dbReference>
<feature type="transmembrane region" description="Helical" evidence="6">
    <location>
        <begin position="360"/>
        <end position="380"/>
    </location>
</feature>
<dbReference type="InterPro" id="IPR052159">
    <property type="entry name" value="Competence_DNA_uptake"/>
</dbReference>
<dbReference type="KEGG" id="mech:Q9L42_010330"/>
<dbReference type="Pfam" id="PF13567">
    <property type="entry name" value="DUF4131"/>
    <property type="match status" value="1"/>
</dbReference>
<dbReference type="GO" id="GO:0005886">
    <property type="term" value="C:plasma membrane"/>
    <property type="evidence" value="ECO:0007669"/>
    <property type="project" value="UniProtKB-SubCell"/>
</dbReference>
<evidence type="ECO:0000256" key="6">
    <source>
        <dbReference type="SAM" id="Phobius"/>
    </source>
</evidence>
<dbReference type="InterPro" id="IPR001279">
    <property type="entry name" value="Metallo-B-lactamas"/>
</dbReference>